<proteinExistence type="predicted"/>
<dbReference type="SUPFAM" id="SSF55874">
    <property type="entry name" value="ATPase domain of HSP90 chaperone/DNA topoisomerase II/histidine kinase"/>
    <property type="match status" value="1"/>
</dbReference>
<gene>
    <name evidence="13" type="ORF">CMC5_069280</name>
</gene>
<dbReference type="PRINTS" id="PR00344">
    <property type="entry name" value="BCTRLSENSOR"/>
</dbReference>
<dbReference type="PATRIC" id="fig|52.7.peg.7606"/>
<keyword evidence="10" id="KW-0175">Coiled coil</keyword>
<keyword evidence="5" id="KW-0808">Transferase</keyword>
<dbReference type="GO" id="GO:0000155">
    <property type="term" value="F:phosphorelay sensor kinase activity"/>
    <property type="evidence" value="ECO:0007669"/>
    <property type="project" value="InterPro"/>
</dbReference>
<evidence type="ECO:0000256" key="10">
    <source>
        <dbReference type="SAM" id="Coils"/>
    </source>
</evidence>
<dbReference type="GO" id="GO:0016020">
    <property type="term" value="C:membrane"/>
    <property type="evidence" value="ECO:0007669"/>
    <property type="project" value="UniProtKB-SubCell"/>
</dbReference>
<evidence type="ECO:0000256" key="4">
    <source>
        <dbReference type="ARBA" id="ARBA00022553"/>
    </source>
</evidence>
<dbReference type="EC" id="2.7.13.3" evidence="3"/>
<evidence type="ECO:0000256" key="9">
    <source>
        <dbReference type="ARBA" id="ARBA00023136"/>
    </source>
</evidence>
<dbReference type="SMART" id="SM00387">
    <property type="entry name" value="HATPase_c"/>
    <property type="match status" value="1"/>
</dbReference>
<dbReference type="AlphaFoldDB" id="A0A0K1EPC6"/>
<dbReference type="Pfam" id="PF00512">
    <property type="entry name" value="HisKA"/>
    <property type="match status" value="1"/>
</dbReference>
<sequence>MRSRSTEATKPLPGTLVGRVAGVAVLAAVVGGLCAALVAVALAEIEVWRAEDRRLGDEAAEIAAEIQGLEGAALVALVEEERQELEPAGIRFSVHRDGAFMGGDPQLPIFEVGCSTQRGPHAMRACVATQGRWSCVVAADELPTLGLGMMGAIVLGAVVIAALIGALASRWLAGWAVGPLMRLEDRLGDAPMDEAVELGVDEGVREIDALRRTLRALLDRRAEALRAARLFAAGAAHELRTPLTSLSGELELLAEEPLPEAALTRIAGLRAVTARIGKLVERLLVLARVGASVAMRHDAVELSEVIEGIESRLSDEERLRWRFTLGSASTVRGDESLLTVLCENLVQNAFHYAPSGLVCVALVETSGRVVFDVVDEGPGIPMAERSRLFEPFQRGVSAVPGEGLGLALVAQIARAHGGEASFVASARGTHVRVTLPCWAPRAPAPVSEPTPR</sequence>
<evidence type="ECO:0000259" key="12">
    <source>
        <dbReference type="PROSITE" id="PS50109"/>
    </source>
</evidence>
<evidence type="ECO:0000256" key="8">
    <source>
        <dbReference type="ARBA" id="ARBA00022989"/>
    </source>
</evidence>
<dbReference type="InterPro" id="IPR036097">
    <property type="entry name" value="HisK_dim/P_sf"/>
</dbReference>
<evidence type="ECO:0000256" key="1">
    <source>
        <dbReference type="ARBA" id="ARBA00000085"/>
    </source>
</evidence>
<dbReference type="InterPro" id="IPR036890">
    <property type="entry name" value="HATPase_C_sf"/>
</dbReference>
<dbReference type="KEGG" id="ccro:CMC5_069280"/>
<keyword evidence="4" id="KW-0597">Phosphoprotein</keyword>
<evidence type="ECO:0000256" key="2">
    <source>
        <dbReference type="ARBA" id="ARBA00004370"/>
    </source>
</evidence>
<dbReference type="InterPro" id="IPR004358">
    <property type="entry name" value="Sig_transdc_His_kin-like_C"/>
</dbReference>
<evidence type="ECO:0000256" key="11">
    <source>
        <dbReference type="SAM" id="Phobius"/>
    </source>
</evidence>
<dbReference type="STRING" id="52.CMC5_069280"/>
<dbReference type="Gene3D" id="1.10.287.130">
    <property type="match status" value="1"/>
</dbReference>
<keyword evidence="6 11" id="KW-0812">Transmembrane</keyword>
<dbReference type="InterPro" id="IPR050428">
    <property type="entry name" value="TCS_sensor_his_kinase"/>
</dbReference>
<keyword evidence="7" id="KW-0418">Kinase</keyword>
<dbReference type="PROSITE" id="PS50109">
    <property type="entry name" value="HIS_KIN"/>
    <property type="match status" value="1"/>
</dbReference>
<dbReference type="Proteomes" id="UP000067626">
    <property type="component" value="Chromosome"/>
</dbReference>
<evidence type="ECO:0000313" key="13">
    <source>
        <dbReference type="EMBL" id="AKT42701.1"/>
    </source>
</evidence>
<feature type="coiled-coil region" evidence="10">
    <location>
        <begin position="200"/>
        <end position="227"/>
    </location>
</feature>
<dbReference type="InterPro" id="IPR005467">
    <property type="entry name" value="His_kinase_dom"/>
</dbReference>
<dbReference type="Pfam" id="PF02518">
    <property type="entry name" value="HATPase_c"/>
    <property type="match status" value="1"/>
</dbReference>
<comment type="catalytic activity">
    <reaction evidence="1">
        <text>ATP + protein L-histidine = ADP + protein N-phospho-L-histidine.</text>
        <dbReference type="EC" id="2.7.13.3"/>
    </reaction>
</comment>
<accession>A0A0K1EPC6</accession>
<feature type="domain" description="Histidine kinase" evidence="12">
    <location>
        <begin position="234"/>
        <end position="439"/>
    </location>
</feature>
<evidence type="ECO:0000256" key="3">
    <source>
        <dbReference type="ARBA" id="ARBA00012438"/>
    </source>
</evidence>
<evidence type="ECO:0000256" key="7">
    <source>
        <dbReference type="ARBA" id="ARBA00022777"/>
    </source>
</evidence>
<evidence type="ECO:0000256" key="5">
    <source>
        <dbReference type="ARBA" id="ARBA00022679"/>
    </source>
</evidence>
<dbReference type="Gene3D" id="3.30.565.10">
    <property type="entry name" value="Histidine kinase-like ATPase, C-terminal domain"/>
    <property type="match status" value="1"/>
</dbReference>
<keyword evidence="8 11" id="KW-1133">Transmembrane helix</keyword>
<feature type="transmembrane region" description="Helical" evidence="11">
    <location>
        <begin position="20"/>
        <end position="43"/>
    </location>
</feature>
<dbReference type="CDD" id="cd00082">
    <property type="entry name" value="HisKA"/>
    <property type="match status" value="1"/>
</dbReference>
<evidence type="ECO:0000313" key="14">
    <source>
        <dbReference type="Proteomes" id="UP000067626"/>
    </source>
</evidence>
<dbReference type="SUPFAM" id="SSF47384">
    <property type="entry name" value="Homodimeric domain of signal transducing histidine kinase"/>
    <property type="match status" value="1"/>
</dbReference>
<protein>
    <recommendedName>
        <fullName evidence="3">histidine kinase</fullName>
        <ecNumber evidence="3">2.7.13.3</ecNumber>
    </recommendedName>
</protein>
<comment type="subcellular location">
    <subcellularLocation>
        <location evidence="2">Membrane</location>
    </subcellularLocation>
</comment>
<feature type="transmembrane region" description="Helical" evidence="11">
    <location>
        <begin position="149"/>
        <end position="173"/>
    </location>
</feature>
<dbReference type="EMBL" id="CP012159">
    <property type="protein sequence ID" value="AKT42701.1"/>
    <property type="molecule type" value="Genomic_DNA"/>
</dbReference>
<dbReference type="PANTHER" id="PTHR45436:SF5">
    <property type="entry name" value="SENSOR HISTIDINE KINASE TRCS"/>
    <property type="match status" value="1"/>
</dbReference>
<dbReference type="CDD" id="cd00075">
    <property type="entry name" value="HATPase"/>
    <property type="match status" value="1"/>
</dbReference>
<keyword evidence="9 11" id="KW-0472">Membrane</keyword>
<dbReference type="PANTHER" id="PTHR45436">
    <property type="entry name" value="SENSOR HISTIDINE KINASE YKOH"/>
    <property type="match status" value="1"/>
</dbReference>
<evidence type="ECO:0000256" key="6">
    <source>
        <dbReference type="ARBA" id="ARBA00022692"/>
    </source>
</evidence>
<reference evidence="13 14" key="1">
    <citation type="submission" date="2015-07" db="EMBL/GenBank/DDBJ databases">
        <title>Genome analysis of myxobacterium Chondromyces crocatus Cm c5 reveals a high potential for natural compound synthesis and the genetic basis for the loss of fruiting body formation.</title>
        <authorList>
            <person name="Zaburannyi N."/>
            <person name="Bunk B."/>
            <person name="Maier J."/>
            <person name="Overmann J."/>
            <person name="Mueller R."/>
        </authorList>
    </citation>
    <scope>NUCLEOTIDE SEQUENCE [LARGE SCALE GENOMIC DNA]</scope>
    <source>
        <strain evidence="13 14">Cm c5</strain>
    </source>
</reference>
<dbReference type="InterPro" id="IPR003661">
    <property type="entry name" value="HisK_dim/P_dom"/>
</dbReference>
<dbReference type="InterPro" id="IPR003594">
    <property type="entry name" value="HATPase_dom"/>
</dbReference>
<organism evidence="13 14">
    <name type="scientific">Chondromyces crocatus</name>
    <dbReference type="NCBI Taxonomy" id="52"/>
    <lineage>
        <taxon>Bacteria</taxon>
        <taxon>Pseudomonadati</taxon>
        <taxon>Myxococcota</taxon>
        <taxon>Polyangia</taxon>
        <taxon>Polyangiales</taxon>
        <taxon>Polyangiaceae</taxon>
        <taxon>Chondromyces</taxon>
    </lineage>
</organism>
<dbReference type="SMART" id="SM00388">
    <property type="entry name" value="HisKA"/>
    <property type="match status" value="1"/>
</dbReference>
<name>A0A0K1EPC6_CHOCO</name>
<keyword evidence="14" id="KW-1185">Reference proteome</keyword>